<comment type="subcellular location">
    <subcellularLocation>
        <location evidence="1">Membrane</location>
        <topology evidence="1">Multi-pass membrane protein</topology>
    </subcellularLocation>
</comment>
<evidence type="ECO:0000256" key="4">
    <source>
        <dbReference type="ARBA" id="ARBA00022989"/>
    </source>
</evidence>
<keyword evidence="4 6" id="KW-1133">Transmembrane helix</keyword>
<comment type="similarity">
    <text evidence="2">Belongs to the UPF0382 family.</text>
</comment>
<keyword evidence="3 6" id="KW-0812">Transmembrane</keyword>
<evidence type="ECO:0000313" key="8">
    <source>
        <dbReference type="Proteomes" id="UP000216035"/>
    </source>
</evidence>
<dbReference type="GO" id="GO:0016020">
    <property type="term" value="C:membrane"/>
    <property type="evidence" value="ECO:0007669"/>
    <property type="project" value="UniProtKB-SubCell"/>
</dbReference>
<evidence type="ECO:0008006" key="9">
    <source>
        <dbReference type="Google" id="ProtNLM"/>
    </source>
</evidence>
<organism evidence="7 8">
    <name type="scientific">Flavobacterium aurantiibacter</name>
    <dbReference type="NCBI Taxonomy" id="2023067"/>
    <lineage>
        <taxon>Bacteria</taxon>
        <taxon>Pseudomonadati</taxon>
        <taxon>Bacteroidota</taxon>
        <taxon>Flavobacteriia</taxon>
        <taxon>Flavobacteriales</taxon>
        <taxon>Flavobacteriaceae</taxon>
        <taxon>Flavobacterium</taxon>
    </lineage>
</organism>
<name>A0A255ZS39_9FLAO</name>
<accession>A0A255ZS39</accession>
<comment type="caution">
    <text evidence="7">The sequence shown here is derived from an EMBL/GenBank/DDBJ whole genome shotgun (WGS) entry which is preliminary data.</text>
</comment>
<dbReference type="PANTHER" id="PTHR43461:SF1">
    <property type="entry name" value="TRANSMEMBRANE PROTEIN 256"/>
    <property type="match status" value="1"/>
</dbReference>
<dbReference type="PANTHER" id="PTHR43461">
    <property type="entry name" value="TRANSMEMBRANE PROTEIN 256"/>
    <property type="match status" value="1"/>
</dbReference>
<feature type="transmembrane region" description="Helical" evidence="6">
    <location>
        <begin position="42"/>
        <end position="62"/>
    </location>
</feature>
<reference evidence="7 8" key="1">
    <citation type="submission" date="2017-07" db="EMBL/GenBank/DDBJ databases">
        <title>Flavobacterium cyanobacteriorum sp. nov., isolated from cyanobacterial aggregates in a eutrophic lake.</title>
        <authorList>
            <person name="Cai H."/>
        </authorList>
    </citation>
    <scope>NUCLEOTIDE SEQUENCE [LARGE SCALE GENOMIC DNA]</scope>
    <source>
        <strain evidence="7 8">TH167</strain>
    </source>
</reference>
<dbReference type="AlphaFoldDB" id="A0A255ZS39"/>
<evidence type="ECO:0000256" key="6">
    <source>
        <dbReference type="SAM" id="Phobius"/>
    </source>
</evidence>
<evidence type="ECO:0000256" key="1">
    <source>
        <dbReference type="ARBA" id="ARBA00004141"/>
    </source>
</evidence>
<gene>
    <name evidence="7" type="ORF">CHX27_07850</name>
</gene>
<feature type="transmembrane region" description="Helical" evidence="6">
    <location>
        <begin position="69"/>
        <end position="91"/>
    </location>
</feature>
<dbReference type="OrthoDB" id="9802121at2"/>
<feature type="transmembrane region" description="Helical" evidence="6">
    <location>
        <begin position="103"/>
        <end position="123"/>
    </location>
</feature>
<evidence type="ECO:0000313" key="7">
    <source>
        <dbReference type="EMBL" id="OYQ44323.1"/>
    </source>
</evidence>
<proteinExistence type="inferred from homology"/>
<dbReference type="Proteomes" id="UP000216035">
    <property type="component" value="Unassembled WGS sequence"/>
</dbReference>
<dbReference type="Pfam" id="PF04241">
    <property type="entry name" value="DUF423"/>
    <property type="match status" value="1"/>
</dbReference>
<keyword evidence="5 6" id="KW-0472">Membrane</keyword>
<evidence type="ECO:0000256" key="2">
    <source>
        <dbReference type="ARBA" id="ARBA00009694"/>
    </source>
</evidence>
<evidence type="ECO:0000256" key="5">
    <source>
        <dbReference type="ARBA" id="ARBA00023136"/>
    </source>
</evidence>
<sequence>MNKQLASTGLILGVISIVAGAFGAHALKKIFTENQLETFEVAVRYLMYNGLFLVAIASYSFSKKQVNSILQLCLAGVMLFSGSIFGLLFGTNLGINVKFLGPITPIGGVLMIAAWILTIYHIFRSKKENLS</sequence>
<protein>
    <recommendedName>
        <fullName evidence="9">DUF423 domain-containing protein</fullName>
    </recommendedName>
</protein>
<dbReference type="EMBL" id="NOXX01000193">
    <property type="protein sequence ID" value="OYQ44323.1"/>
    <property type="molecule type" value="Genomic_DNA"/>
</dbReference>
<keyword evidence="8" id="KW-1185">Reference proteome</keyword>
<dbReference type="RefSeq" id="WP_094486221.1">
    <property type="nucleotide sequence ID" value="NZ_NOXX01000193.1"/>
</dbReference>
<dbReference type="InterPro" id="IPR006696">
    <property type="entry name" value="DUF423"/>
</dbReference>
<evidence type="ECO:0000256" key="3">
    <source>
        <dbReference type="ARBA" id="ARBA00022692"/>
    </source>
</evidence>